<dbReference type="AlphaFoldDB" id="A0AAD9DT22"/>
<evidence type="ECO:0000313" key="4">
    <source>
        <dbReference type="Proteomes" id="UP001239994"/>
    </source>
</evidence>
<dbReference type="Proteomes" id="UP001239994">
    <property type="component" value="Unassembled WGS sequence"/>
</dbReference>
<gene>
    <name evidence="3" type="ORF">P4O66_014546</name>
</gene>
<evidence type="ECO:0000313" key="3">
    <source>
        <dbReference type="EMBL" id="KAK1790682.1"/>
    </source>
</evidence>
<keyword evidence="4" id="KW-1185">Reference proteome</keyword>
<feature type="compositionally biased region" description="Basic and acidic residues" evidence="1">
    <location>
        <begin position="1"/>
        <end position="12"/>
    </location>
</feature>
<name>A0AAD9DT22_9TELE</name>
<reference evidence="3" key="1">
    <citation type="submission" date="2023-03" db="EMBL/GenBank/DDBJ databases">
        <title>Electrophorus voltai genome.</title>
        <authorList>
            <person name="Bian C."/>
        </authorList>
    </citation>
    <scope>NUCLEOTIDE SEQUENCE</scope>
    <source>
        <strain evidence="3">CB-2022</strain>
        <tissue evidence="3">Muscle</tissue>
    </source>
</reference>
<keyword evidence="2" id="KW-1133">Transmembrane helix</keyword>
<evidence type="ECO:0000256" key="2">
    <source>
        <dbReference type="SAM" id="Phobius"/>
    </source>
</evidence>
<organism evidence="3 4">
    <name type="scientific">Electrophorus voltai</name>
    <dbReference type="NCBI Taxonomy" id="2609070"/>
    <lineage>
        <taxon>Eukaryota</taxon>
        <taxon>Metazoa</taxon>
        <taxon>Chordata</taxon>
        <taxon>Craniata</taxon>
        <taxon>Vertebrata</taxon>
        <taxon>Euteleostomi</taxon>
        <taxon>Actinopterygii</taxon>
        <taxon>Neopterygii</taxon>
        <taxon>Teleostei</taxon>
        <taxon>Ostariophysi</taxon>
        <taxon>Gymnotiformes</taxon>
        <taxon>Gymnotoidei</taxon>
        <taxon>Gymnotidae</taxon>
        <taxon>Electrophorus</taxon>
    </lineage>
</organism>
<protein>
    <submittedName>
        <fullName evidence="3">Uncharacterized protein</fullName>
    </submittedName>
</protein>
<accession>A0AAD9DT22</accession>
<evidence type="ECO:0000256" key="1">
    <source>
        <dbReference type="SAM" id="MobiDB-lite"/>
    </source>
</evidence>
<comment type="caution">
    <text evidence="3">The sequence shown here is derived from an EMBL/GenBank/DDBJ whole genome shotgun (WGS) entry which is preliminary data.</text>
</comment>
<feature type="region of interest" description="Disordered" evidence="1">
    <location>
        <begin position="1"/>
        <end position="82"/>
    </location>
</feature>
<feature type="transmembrane region" description="Helical" evidence="2">
    <location>
        <begin position="97"/>
        <end position="117"/>
    </location>
</feature>
<sequence>MELEEVLHRDSPSEMDTASADSESKGPPAPKAASPAPTPEKDKSACASPDIRAPKPEQPPPHKSARADPVQPGWTLTQPTSGGLAGAPATFPDCLMALYIVLFLYLSQSLCLSLFLITVPVTFSPFVSACSCQCGRPCLLTT</sequence>
<dbReference type="EMBL" id="JAROKS010000021">
    <property type="protein sequence ID" value="KAK1790682.1"/>
    <property type="molecule type" value="Genomic_DNA"/>
</dbReference>
<keyword evidence="2" id="KW-0812">Transmembrane</keyword>
<proteinExistence type="predicted"/>
<keyword evidence="2" id="KW-0472">Membrane</keyword>